<organism evidence="1 2">
    <name type="scientific">Trichinella pseudospiralis</name>
    <name type="common">Parasitic roundworm</name>
    <dbReference type="NCBI Taxonomy" id="6337"/>
    <lineage>
        <taxon>Eukaryota</taxon>
        <taxon>Metazoa</taxon>
        <taxon>Ecdysozoa</taxon>
        <taxon>Nematoda</taxon>
        <taxon>Enoplea</taxon>
        <taxon>Dorylaimia</taxon>
        <taxon>Trichinellida</taxon>
        <taxon>Trichinellidae</taxon>
        <taxon>Trichinella</taxon>
    </lineage>
</organism>
<reference evidence="1 2" key="1">
    <citation type="submission" date="2015-01" db="EMBL/GenBank/DDBJ databases">
        <title>Evolution of Trichinella species and genotypes.</title>
        <authorList>
            <person name="Korhonen P.K."/>
            <person name="Edoardo P."/>
            <person name="Giuseppe L.R."/>
            <person name="Gasser R.B."/>
        </authorList>
    </citation>
    <scope>NUCLEOTIDE SEQUENCE [LARGE SCALE GENOMIC DNA]</scope>
    <source>
        <strain evidence="1">ISS141</strain>
    </source>
</reference>
<dbReference type="Proteomes" id="UP000054815">
    <property type="component" value="Unassembled WGS sequence"/>
</dbReference>
<gene>
    <name evidence="1" type="ORF">T4E_2736</name>
</gene>
<sequence length="63" mass="7254">MTELKAECSPLMADGSFHCVEVNLDCGGIHPNQRWVKDMHLWPEGDTAKLECWSRRGLRSRRV</sequence>
<name>A0A0V0XUU5_TRIPS</name>
<comment type="caution">
    <text evidence="1">The sequence shown here is derived from an EMBL/GenBank/DDBJ whole genome shotgun (WGS) entry which is preliminary data.</text>
</comment>
<dbReference type="EMBL" id="JYDU01000136">
    <property type="protein sequence ID" value="KRX91484.1"/>
    <property type="molecule type" value="Genomic_DNA"/>
</dbReference>
<accession>A0A0V0XUU5</accession>
<dbReference type="AlphaFoldDB" id="A0A0V0XUU5"/>
<evidence type="ECO:0000313" key="2">
    <source>
        <dbReference type="Proteomes" id="UP000054815"/>
    </source>
</evidence>
<proteinExistence type="predicted"/>
<evidence type="ECO:0000313" key="1">
    <source>
        <dbReference type="EMBL" id="KRX91484.1"/>
    </source>
</evidence>
<protein>
    <submittedName>
        <fullName evidence="1">Uncharacterized protein</fullName>
    </submittedName>
</protein>